<dbReference type="AlphaFoldDB" id="A0A8D5FUP0"/>
<dbReference type="CDD" id="cd00009">
    <property type="entry name" value="AAA"/>
    <property type="match status" value="1"/>
</dbReference>
<proteinExistence type="predicted"/>
<dbReference type="Proteomes" id="UP000826725">
    <property type="component" value="Chromosome"/>
</dbReference>
<evidence type="ECO:0000259" key="3">
    <source>
        <dbReference type="PROSITE" id="PS50045"/>
    </source>
</evidence>
<protein>
    <recommendedName>
        <fullName evidence="3">Sigma-54 factor interaction domain-containing protein</fullName>
    </recommendedName>
</protein>
<accession>A0A8D5FUP0</accession>
<dbReference type="PANTHER" id="PTHR32071">
    <property type="entry name" value="TRANSCRIPTIONAL REGULATORY PROTEIN"/>
    <property type="match status" value="1"/>
</dbReference>
<dbReference type="FunFam" id="3.40.50.300:FF:000006">
    <property type="entry name" value="DNA-binding transcriptional regulator NtrC"/>
    <property type="match status" value="1"/>
</dbReference>
<dbReference type="GO" id="GO:0006355">
    <property type="term" value="P:regulation of DNA-templated transcription"/>
    <property type="evidence" value="ECO:0007669"/>
    <property type="project" value="InterPro"/>
</dbReference>
<dbReference type="KEGG" id="dbk:DGMP_23840"/>
<name>A0A8D5FUP0_9BACT</name>
<dbReference type="Pfam" id="PF25601">
    <property type="entry name" value="AAA_lid_14"/>
    <property type="match status" value="1"/>
</dbReference>
<reference evidence="4" key="1">
    <citation type="submission" date="2020-09" db="EMBL/GenBank/DDBJ databases">
        <title>Desulfogranum mesoprofundum gen. nov., sp. nov., a novel mesophilic, sulfate-reducing chemolithoautotroph isolated from a deep-sea hydrothermal vent chimney in the Suiyo Seamount.</title>
        <authorList>
            <person name="Hashimoto Y."/>
            <person name="Nakagawa S."/>
        </authorList>
    </citation>
    <scope>NUCLEOTIDE SEQUENCE</scope>
    <source>
        <strain evidence="4">KT2</strain>
    </source>
</reference>
<dbReference type="EMBL" id="AP024086">
    <property type="protein sequence ID" value="BCL61691.1"/>
    <property type="molecule type" value="Genomic_DNA"/>
</dbReference>
<dbReference type="GO" id="GO:0005524">
    <property type="term" value="F:ATP binding"/>
    <property type="evidence" value="ECO:0007669"/>
    <property type="project" value="UniProtKB-KW"/>
</dbReference>
<organism evidence="4 5">
    <name type="scientific">Desulfomarina profundi</name>
    <dbReference type="NCBI Taxonomy" id="2772557"/>
    <lineage>
        <taxon>Bacteria</taxon>
        <taxon>Pseudomonadati</taxon>
        <taxon>Thermodesulfobacteriota</taxon>
        <taxon>Desulfobulbia</taxon>
        <taxon>Desulfobulbales</taxon>
        <taxon>Desulfobulbaceae</taxon>
        <taxon>Desulfomarina</taxon>
    </lineage>
</organism>
<evidence type="ECO:0000313" key="5">
    <source>
        <dbReference type="Proteomes" id="UP000826725"/>
    </source>
</evidence>
<sequence length="416" mass="47400">MFTHRYIANYDALGIPEDITQTITRSFQNNQQKDNIPSGNNINQLNSYKIIGNSTSIRTVNESISKLAKMDRVSVLITGEPGTGKELIARGIHNGSKRKNKPFVPINCAEINPDLIRGELFGYVKGIFTGAGEDTDGCFLKAGEGTLVLDEIGDLPLEAQGILLRVLQERQIRRIGDAKETPVKCRFIFITNKNLRELVNSGHFKEDLYYRITQGEILFSPPLRERQEDKLYIAVYLLIKISVELGFTNESSVYISNSFIRVINKYEFPGNIRELEGIITRILIRNQTGPVTDTDFYGSLNLERTDHSPPSKLSKDDPAIKIWQKKLRDISGILSKNKIFIAESLACLTKKEFSQNEFISQMKRRTRLHDNTLRRYLSILKKHKFLTHNNEKTNKVRYRIADQEVPGLMKNGGHLL</sequence>
<dbReference type="Pfam" id="PF00158">
    <property type="entry name" value="Sigma54_activat"/>
    <property type="match status" value="1"/>
</dbReference>
<evidence type="ECO:0000256" key="2">
    <source>
        <dbReference type="ARBA" id="ARBA00022840"/>
    </source>
</evidence>
<keyword evidence="5" id="KW-1185">Reference proteome</keyword>
<dbReference type="InterPro" id="IPR003593">
    <property type="entry name" value="AAA+_ATPase"/>
</dbReference>
<keyword evidence="2" id="KW-0067">ATP-binding</keyword>
<dbReference type="SMART" id="SM00382">
    <property type="entry name" value="AAA"/>
    <property type="match status" value="1"/>
</dbReference>
<evidence type="ECO:0000256" key="1">
    <source>
        <dbReference type="ARBA" id="ARBA00022741"/>
    </source>
</evidence>
<evidence type="ECO:0000313" key="4">
    <source>
        <dbReference type="EMBL" id="BCL61691.1"/>
    </source>
</evidence>
<keyword evidence="1" id="KW-0547">Nucleotide-binding</keyword>
<gene>
    <name evidence="4" type="ORF">DGMP_23840</name>
</gene>
<dbReference type="InterPro" id="IPR058031">
    <property type="entry name" value="AAA_lid_NorR"/>
</dbReference>
<dbReference type="PROSITE" id="PS50045">
    <property type="entry name" value="SIGMA54_INTERACT_4"/>
    <property type="match status" value="1"/>
</dbReference>
<dbReference type="RefSeq" id="WP_228854115.1">
    <property type="nucleotide sequence ID" value="NZ_AP024086.1"/>
</dbReference>
<dbReference type="PANTHER" id="PTHR32071:SF57">
    <property type="entry name" value="C4-DICARBOXYLATE TRANSPORT TRANSCRIPTIONAL REGULATORY PROTEIN DCTD"/>
    <property type="match status" value="1"/>
</dbReference>
<feature type="domain" description="Sigma-54 factor interaction" evidence="3">
    <location>
        <begin position="50"/>
        <end position="284"/>
    </location>
</feature>
<dbReference type="InterPro" id="IPR002078">
    <property type="entry name" value="Sigma_54_int"/>
</dbReference>